<dbReference type="AlphaFoldDB" id="A0A1D1VGY7"/>
<feature type="region of interest" description="Disordered" evidence="1">
    <location>
        <begin position="125"/>
        <end position="221"/>
    </location>
</feature>
<keyword evidence="3" id="KW-1185">Reference proteome</keyword>
<proteinExistence type="predicted"/>
<reference evidence="2 3" key="1">
    <citation type="journal article" date="2016" name="Nat. Commun.">
        <title>Extremotolerant tardigrade genome and improved radiotolerance of human cultured cells by tardigrade-unique protein.</title>
        <authorList>
            <person name="Hashimoto T."/>
            <person name="Horikawa D.D."/>
            <person name="Saito Y."/>
            <person name="Kuwahara H."/>
            <person name="Kozuka-Hata H."/>
            <person name="Shin-I T."/>
            <person name="Minakuchi Y."/>
            <person name="Ohishi K."/>
            <person name="Motoyama A."/>
            <person name="Aizu T."/>
            <person name="Enomoto A."/>
            <person name="Kondo K."/>
            <person name="Tanaka S."/>
            <person name="Hara Y."/>
            <person name="Koshikawa S."/>
            <person name="Sagara H."/>
            <person name="Miura T."/>
            <person name="Yokobori S."/>
            <person name="Miyagawa K."/>
            <person name="Suzuki Y."/>
            <person name="Kubo T."/>
            <person name="Oyama M."/>
            <person name="Kohara Y."/>
            <person name="Fujiyama A."/>
            <person name="Arakawa K."/>
            <person name="Katayama T."/>
            <person name="Toyoda A."/>
            <person name="Kunieda T."/>
        </authorList>
    </citation>
    <scope>NUCLEOTIDE SEQUENCE [LARGE SCALE GENOMIC DNA]</scope>
    <source>
        <strain evidence="2 3">YOKOZUNA-1</strain>
    </source>
</reference>
<evidence type="ECO:0000256" key="1">
    <source>
        <dbReference type="SAM" id="MobiDB-lite"/>
    </source>
</evidence>
<protein>
    <submittedName>
        <fullName evidence="2">Uncharacterized protein</fullName>
    </submittedName>
</protein>
<dbReference type="Proteomes" id="UP000186922">
    <property type="component" value="Unassembled WGS sequence"/>
</dbReference>
<evidence type="ECO:0000313" key="2">
    <source>
        <dbReference type="EMBL" id="GAV00917.1"/>
    </source>
</evidence>
<name>A0A1D1VGY7_RAMVA</name>
<comment type="caution">
    <text evidence="2">The sequence shown here is derived from an EMBL/GenBank/DDBJ whole genome shotgun (WGS) entry which is preliminary data.</text>
</comment>
<gene>
    <name evidence="2" type="primary">RvY_11699-1</name>
    <name evidence="2" type="synonym">RvY_11699.1</name>
    <name evidence="2" type="ORF">RvY_11699</name>
</gene>
<feature type="compositionally biased region" description="Gly residues" evidence="1">
    <location>
        <begin position="181"/>
        <end position="201"/>
    </location>
</feature>
<sequence length="370" mass="38944">MAKGKLFRSGYNLSCRIEGSGTGLLRENDDPEKCGDETRQRRQECATTSAVSDVVDHSSLLGLISSPQLSGLLMRTLDCLTLSGLPAHIEEVFDMKSNEKSKRDFTLAINSYVLALLKAGQKGYFPSLTTGRRTERIEHPERYAGSECEPEAHTTTTNLSPSEENTDASVSRKSAQNTGTYGSGYGANGTAGNGNGNGNGNGDTNTNSNVPNAGVNESTTTSSFLSLGNGLGITFGSGGTLILINGNGANITTIGPSVGLVLNGATGGTGFNTGTGVETVGGGTRGVNSDPGVGITPTDGGLVIDYPKRCCKVKTHTWTLFHERPSHIGVVIRSLLTTFRQQHFRYTTNASTAVTTFSTSVISQVVFWKK</sequence>
<evidence type="ECO:0000313" key="3">
    <source>
        <dbReference type="Proteomes" id="UP000186922"/>
    </source>
</evidence>
<feature type="compositionally biased region" description="Polar residues" evidence="1">
    <location>
        <begin position="153"/>
        <end position="176"/>
    </location>
</feature>
<dbReference type="EMBL" id="BDGG01000006">
    <property type="protein sequence ID" value="GAV00917.1"/>
    <property type="molecule type" value="Genomic_DNA"/>
</dbReference>
<feature type="compositionally biased region" description="Basic and acidic residues" evidence="1">
    <location>
        <begin position="132"/>
        <end position="144"/>
    </location>
</feature>
<organism evidence="2 3">
    <name type="scientific">Ramazzottius varieornatus</name>
    <name type="common">Water bear</name>
    <name type="synonym">Tardigrade</name>
    <dbReference type="NCBI Taxonomy" id="947166"/>
    <lineage>
        <taxon>Eukaryota</taxon>
        <taxon>Metazoa</taxon>
        <taxon>Ecdysozoa</taxon>
        <taxon>Tardigrada</taxon>
        <taxon>Eutardigrada</taxon>
        <taxon>Parachela</taxon>
        <taxon>Hypsibioidea</taxon>
        <taxon>Ramazzottiidae</taxon>
        <taxon>Ramazzottius</taxon>
    </lineage>
</organism>
<accession>A0A1D1VGY7</accession>